<evidence type="ECO:0000313" key="1">
    <source>
        <dbReference type="EMBL" id="GFU47629.1"/>
    </source>
</evidence>
<comment type="caution">
    <text evidence="1">The sequence shown here is derived from an EMBL/GenBank/DDBJ whole genome shotgun (WGS) entry which is preliminary data.</text>
</comment>
<evidence type="ECO:0000313" key="2">
    <source>
        <dbReference type="Proteomes" id="UP000887013"/>
    </source>
</evidence>
<dbReference type="AlphaFoldDB" id="A0A8X6R110"/>
<name>A0A8X6R110_NEPPI</name>
<protein>
    <submittedName>
        <fullName evidence="1">Uncharacterized protein</fullName>
    </submittedName>
</protein>
<dbReference type="Proteomes" id="UP000887013">
    <property type="component" value="Unassembled WGS sequence"/>
</dbReference>
<organism evidence="1 2">
    <name type="scientific">Nephila pilipes</name>
    <name type="common">Giant wood spider</name>
    <name type="synonym">Nephila maculata</name>
    <dbReference type="NCBI Taxonomy" id="299642"/>
    <lineage>
        <taxon>Eukaryota</taxon>
        <taxon>Metazoa</taxon>
        <taxon>Ecdysozoa</taxon>
        <taxon>Arthropoda</taxon>
        <taxon>Chelicerata</taxon>
        <taxon>Arachnida</taxon>
        <taxon>Araneae</taxon>
        <taxon>Araneomorphae</taxon>
        <taxon>Entelegynae</taxon>
        <taxon>Araneoidea</taxon>
        <taxon>Nephilidae</taxon>
        <taxon>Nephila</taxon>
    </lineage>
</organism>
<accession>A0A8X6R110</accession>
<reference evidence="1" key="1">
    <citation type="submission" date="2020-08" db="EMBL/GenBank/DDBJ databases">
        <title>Multicomponent nature underlies the extraordinary mechanical properties of spider dragline silk.</title>
        <authorList>
            <person name="Kono N."/>
            <person name="Nakamura H."/>
            <person name="Mori M."/>
            <person name="Yoshida Y."/>
            <person name="Ohtoshi R."/>
            <person name="Malay A.D."/>
            <person name="Moran D.A.P."/>
            <person name="Tomita M."/>
            <person name="Numata K."/>
            <person name="Arakawa K."/>
        </authorList>
    </citation>
    <scope>NUCLEOTIDE SEQUENCE</scope>
</reference>
<gene>
    <name evidence="1" type="ORF">NPIL_59551</name>
</gene>
<keyword evidence="2" id="KW-1185">Reference proteome</keyword>
<dbReference type="EMBL" id="BMAW01086512">
    <property type="protein sequence ID" value="GFU47629.1"/>
    <property type="molecule type" value="Genomic_DNA"/>
</dbReference>
<proteinExistence type="predicted"/>
<feature type="non-terminal residue" evidence="1">
    <location>
        <position position="73"/>
    </location>
</feature>
<sequence length="73" mass="8322">MLLPSDSDRMVAKRRSQVIWTPRGKARILPALATKLGDKASRIFKKNLVSSRSFQNWTETLENFLCDVTSVLQ</sequence>